<gene>
    <name evidence="15" type="primary">gor</name>
    <name evidence="15" type="ORF">ACFQ4O_10440</name>
</gene>
<comment type="function">
    <text evidence="12">Catalyzes the reduction of glutathione disulfide (GSSG) to reduced glutathione (GSH).</text>
</comment>
<protein>
    <recommendedName>
        <fullName evidence="12">Glutathione reductase</fullName>
        <shortName evidence="12">GRase</shortName>
        <ecNumber evidence="12">1.8.1.7</ecNumber>
    </recommendedName>
</protein>
<evidence type="ECO:0000256" key="11">
    <source>
        <dbReference type="RuleBase" id="RU003691"/>
    </source>
</evidence>
<dbReference type="InterPro" id="IPR036188">
    <property type="entry name" value="FAD/NAD-bd_sf"/>
</dbReference>
<comment type="cofactor">
    <cofactor evidence="1 12">
        <name>FAD</name>
        <dbReference type="ChEBI" id="CHEBI:57692"/>
    </cofactor>
</comment>
<comment type="catalytic activity">
    <reaction evidence="10 12">
        <text>2 glutathione + NADP(+) = glutathione disulfide + NADPH + H(+)</text>
        <dbReference type="Rhea" id="RHEA:11740"/>
        <dbReference type="ChEBI" id="CHEBI:15378"/>
        <dbReference type="ChEBI" id="CHEBI:57783"/>
        <dbReference type="ChEBI" id="CHEBI:57925"/>
        <dbReference type="ChEBI" id="CHEBI:58297"/>
        <dbReference type="ChEBI" id="CHEBI:58349"/>
        <dbReference type="EC" id="1.8.1.7"/>
    </reaction>
</comment>
<keyword evidence="4 11" id="KW-0285">Flavoprotein</keyword>
<evidence type="ECO:0000256" key="4">
    <source>
        <dbReference type="ARBA" id="ARBA00022630"/>
    </source>
</evidence>
<dbReference type="InterPro" id="IPR004099">
    <property type="entry name" value="Pyr_nucl-diS_OxRdtase_dimer"/>
</dbReference>
<dbReference type="Gene3D" id="3.30.390.30">
    <property type="match status" value="1"/>
</dbReference>
<keyword evidence="16" id="KW-1185">Reference proteome</keyword>
<dbReference type="Proteomes" id="UP001597171">
    <property type="component" value="Unassembled WGS sequence"/>
</dbReference>
<dbReference type="RefSeq" id="WP_378775632.1">
    <property type="nucleotide sequence ID" value="NZ_JBHTMX010000085.1"/>
</dbReference>
<dbReference type="PROSITE" id="PS00076">
    <property type="entry name" value="PYRIDINE_REDOX_1"/>
    <property type="match status" value="1"/>
</dbReference>
<evidence type="ECO:0000313" key="16">
    <source>
        <dbReference type="Proteomes" id="UP001597171"/>
    </source>
</evidence>
<dbReference type="NCBIfam" id="TIGR01424">
    <property type="entry name" value="gluta_reduc_2"/>
    <property type="match status" value="1"/>
</dbReference>
<dbReference type="InterPro" id="IPR001100">
    <property type="entry name" value="Pyr_nuc-diS_OxRdtase"/>
</dbReference>
<dbReference type="Pfam" id="PF02852">
    <property type="entry name" value="Pyr_redox_dim"/>
    <property type="match status" value="1"/>
</dbReference>
<comment type="subunit">
    <text evidence="3">Homodimer.</text>
</comment>
<keyword evidence="7 11" id="KW-0560">Oxidoreductase</keyword>
<keyword evidence="6 12" id="KW-0521">NADP</keyword>
<evidence type="ECO:0000256" key="10">
    <source>
        <dbReference type="ARBA" id="ARBA00049142"/>
    </source>
</evidence>
<proteinExistence type="inferred from homology"/>
<dbReference type="Gene3D" id="3.50.50.60">
    <property type="entry name" value="FAD/NAD(P)-binding domain"/>
    <property type="match status" value="2"/>
</dbReference>
<evidence type="ECO:0000256" key="6">
    <source>
        <dbReference type="ARBA" id="ARBA00022857"/>
    </source>
</evidence>
<evidence type="ECO:0000256" key="3">
    <source>
        <dbReference type="ARBA" id="ARBA00011738"/>
    </source>
</evidence>
<evidence type="ECO:0000256" key="2">
    <source>
        <dbReference type="ARBA" id="ARBA00007532"/>
    </source>
</evidence>
<sequence>MAEYDVDLFVIGAGSGGVRAARIAAGYGARVAIAEDFRVGGTCVIRGCVPKKLYVYASRFADEFEDAKGFGWTVSEPAFSWEALVAAKESEIERLSQIYAANLDRAGVTLHRQRATIAGPNAVRLADGTDITAGTILIATGGAPVGGDIPGAELAISSNEAFDLARFPASIVIAGGGYIALEFASIFAGLGSRVTLIHRGEKVLRGFDEDVRDEVAEGLRKRGVDLVLSDEIAEIAPAGEGRRVVTKSGRAIEADQVMLAIGRRPATSGLGLESTNVMTSHTGAILVDVNNRTNVASIYAVGDVTDRVNLTPVAIREGHAFADTVFGGKPTVVGYDAIPTAVFVTPEVGVVGLTEAQAREKGEVDIYKTRFRAMKATLSGRDEKVLMKIVVDAATDKVLGVHVVGEAAAEMIQLAAVAVRLGATKADFDQTVALHPSAAEELVTLRTKWTPS</sequence>
<evidence type="ECO:0000256" key="5">
    <source>
        <dbReference type="ARBA" id="ARBA00022827"/>
    </source>
</evidence>
<dbReference type="EMBL" id="JBHTMX010000085">
    <property type="protein sequence ID" value="MFD1332416.1"/>
    <property type="molecule type" value="Genomic_DNA"/>
</dbReference>
<feature type="domain" description="Pyridine nucleotide-disulphide oxidoreductase dimerisation" evidence="13">
    <location>
        <begin position="338"/>
        <end position="445"/>
    </location>
</feature>
<comment type="caution">
    <text evidence="15">The sequence shown here is derived from an EMBL/GenBank/DDBJ whole genome shotgun (WGS) entry which is preliminary data.</text>
</comment>
<organism evidence="15 16">
    <name type="scientific">Methylopila musalis</name>
    <dbReference type="NCBI Taxonomy" id="1134781"/>
    <lineage>
        <taxon>Bacteria</taxon>
        <taxon>Pseudomonadati</taxon>
        <taxon>Pseudomonadota</taxon>
        <taxon>Alphaproteobacteria</taxon>
        <taxon>Hyphomicrobiales</taxon>
        <taxon>Methylopilaceae</taxon>
        <taxon>Methylopila</taxon>
    </lineage>
</organism>
<keyword evidence="8" id="KW-1015">Disulfide bond</keyword>
<dbReference type="SUPFAM" id="SSF51905">
    <property type="entry name" value="FAD/NAD(P)-binding domain"/>
    <property type="match status" value="1"/>
</dbReference>
<dbReference type="PANTHER" id="PTHR42737">
    <property type="entry name" value="GLUTATHIONE REDUCTASE"/>
    <property type="match status" value="1"/>
</dbReference>
<dbReference type="InterPro" id="IPR046952">
    <property type="entry name" value="GSHR/TRXR-like"/>
</dbReference>
<evidence type="ECO:0000256" key="7">
    <source>
        <dbReference type="ARBA" id="ARBA00023002"/>
    </source>
</evidence>
<dbReference type="InterPro" id="IPR016156">
    <property type="entry name" value="FAD/NAD-linked_Rdtase_dimer_sf"/>
</dbReference>
<keyword evidence="9 11" id="KW-0676">Redox-active center</keyword>
<dbReference type="InterPro" id="IPR023753">
    <property type="entry name" value="FAD/NAD-binding_dom"/>
</dbReference>
<dbReference type="EC" id="1.8.1.7" evidence="12"/>
<dbReference type="PRINTS" id="PR00411">
    <property type="entry name" value="PNDRDTASEI"/>
</dbReference>
<dbReference type="PIRSF" id="PIRSF000350">
    <property type="entry name" value="Mercury_reductase_MerA"/>
    <property type="match status" value="1"/>
</dbReference>
<keyword evidence="5 11" id="KW-0274">FAD</keyword>
<evidence type="ECO:0000256" key="9">
    <source>
        <dbReference type="ARBA" id="ARBA00023284"/>
    </source>
</evidence>
<feature type="domain" description="FAD/NAD(P)-binding" evidence="14">
    <location>
        <begin position="7"/>
        <end position="318"/>
    </location>
</feature>
<evidence type="ECO:0000259" key="14">
    <source>
        <dbReference type="Pfam" id="PF07992"/>
    </source>
</evidence>
<comment type="similarity">
    <text evidence="2 11">Belongs to the class-I pyridine nucleotide-disulfide oxidoreductase family.</text>
</comment>
<accession>A0ABW3Z8C5</accession>
<dbReference type="PRINTS" id="PR00368">
    <property type="entry name" value="FADPNR"/>
</dbReference>
<evidence type="ECO:0000256" key="12">
    <source>
        <dbReference type="RuleBase" id="RU365040"/>
    </source>
</evidence>
<evidence type="ECO:0000259" key="13">
    <source>
        <dbReference type="Pfam" id="PF02852"/>
    </source>
</evidence>
<evidence type="ECO:0000313" key="15">
    <source>
        <dbReference type="EMBL" id="MFD1332416.1"/>
    </source>
</evidence>
<dbReference type="InterPro" id="IPR006324">
    <property type="entry name" value="GSHR"/>
</dbReference>
<dbReference type="Pfam" id="PF07992">
    <property type="entry name" value="Pyr_redox_2"/>
    <property type="match status" value="1"/>
</dbReference>
<dbReference type="NCBIfam" id="NF004776">
    <property type="entry name" value="PRK06116.1"/>
    <property type="match status" value="1"/>
</dbReference>
<dbReference type="GO" id="GO:0004362">
    <property type="term" value="F:glutathione-disulfide reductase (NADPH) activity"/>
    <property type="evidence" value="ECO:0007669"/>
    <property type="project" value="UniProtKB-EC"/>
</dbReference>
<evidence type="ECO:0000256" key="8">
    <source>
        <dbReference type="ARBA" id="ARBA00023157"/>
    </source>
</evidence>
<reference evidence="16" key="1">
    <citation type="journal article" date="2019" name="Int. J. Syst. Evol. Microbiol.">
        <title>The Global Catalogue of Microorganisms (GCM) 10K type strain sequencing project: providing services to taxonomists for standard genome sequencing and annotation.</title>
        <authorList>
            <consortium name="The Broad Institute Genomics Platform"/>
            <consortium name="The Broad Institute Genome Sequencing Center for Infectious Disease"/>
            <person name="Wu L."/>
            <person name="Ma J."/>
        </authorList>
    </citation>
    <scope>NUCLEOTIDE SEQUENCE [LARGE SCALE GENOMIC DNA]</scope>
    <source>
        <strain evidence="16">CCUG 61696</strain>
    </source>
</reference>
<dbReference type="InterPro" id="IPR012999">
    <property type="entry name" value="Pyr_OxRdtase_I_AS"/>
</dbReference>
<name>A0ABW3Z8C5_9HYPH</name>
<evidence type="ECO:0000256" key="1">
    <source>
        <dbReference type="ARBA" id="ARBA00001974"/>
    </source>
</evidence>
<dbReference type="SUPFAM" id="SSF55424">
    <property type="entry name" value="FAD/NAD-linked reductases, dimerisation (C-terminal) domain"/>
    <property type="match status" value="1"/>
</dbReference>
<dbReference type="PANTHER" id="PTHR42737:SF2">
    <property type="entry name" value="GLUTATHIONE REDUCTASE"/>
    <property type="match status" value="1"/>
</dbReference>